<name>A0A6H5IMW4_9HYME</name>
<dbReference type="EMBL" id="CADCXV010000883">
    <property type="protein sequence ID" value="CAB0037997.1"/>
    <property type="molecule type" value="Genomic_DNA"/>
</dbReference>
<dbReference type="InterPro" id="IPR013103">
    <property type="entry name" value="RVT_2"/>
</dbReference>
<evidence type="ECO:0000259" key="1">
    <source>
        <dbReference type="Pfam" id="PF07727"/>
    </source>
</evidence>
<evidence type="ECO:0000313" key="2">
    <source>
        <dbReference type="EMBL" id="CAB0037997.1"/>
    </source>
</evidence>
<evidence type="ECO:0000313" key="3">
    <source>
        <dbReference type="Proteomes" id="UP000479190"/>
    </source>
</evidence>
<gene>
    <name evidence="2" type="ORF">TBRA_LOCUS9794</name>
</gene>
<accession>A0A6H5IMW4</accession>
<proteinExistence type="predicted"/>
<keyword evidence="3" id="KW-1185">Reference proteome</keyword>
<organism evidence="2 3">
    <name type="scientific">Trichogramma brassicae</name>
    <dbReference type="NCBI Taxonomy" id="86971"/>
    <lineage>
        <taxon>Eukaryota</taxon>
        <taxon>Metazoa</taxon>
        <taxon>Ecdysozoa</taxon>
        <taxon>Arthropoda</taxon>
        <taxon>Hexapoda</taxon>
        <taxon>Insecta</taxon>
        <taxon>Pterygota</taxon>
        <taxon>Neoptera</taxon>
        <taxon>Endopterygota</taxon>
        <taxon>Hymenoptera</taxon>
        <taxon>Apocrita</taxon>
        <taxon>Proctotrupomorpha</taxon>
        <taxon>Chalcidoidea</taxon>
        <taxon>Trichogrammatidae</taxon>
        <taxon>Trichogramma</taxon>
    </lineage>
</organism>
<dbReference type="OrthoDB" id="413361at2759"/>
<dbReference type="Pfam" id="PF07727">
    <property type="entry name" value="RVT_2"/>
    <property type="match status" value="1"/>
</dbReference>
<sequence length="540" mass="60990">MLEYEEDEWSKAMREATMRTGLLLDQQVRASEKLRESMTSLINSNNSVVRAQKDMMLQQETANQRVNMLVDTVRNLVDTIKRQSISAASPIQNKSIVCEEITESVHEEESKSEKEKTNEEINSVPKEIEIKKAPAVKRKIEIQTRIPPKRVAKDIPRRDPNFVYQLTSTKPTNESEEYQIYRSIAEVYRDPTSYKSAMNSKESLDWQAAVNEELRSMEENNVWNLVERPSQENIIDSRWVFKKKMSPNAEAIYRARLVVRGFKDTNDYEIRETYAPVSRMTDLVMAKVMRCSTWEGVLATTRCHHLVAGRARVEQRELGMDEANPMAHESTLSLMRAPRLPHSSTSRQRDNTACVCNHTSNEQNETSMTMIESSVLAGSYDRGVPLRTVGLLHRGGFYEHGLAIARNESRIAELDGRLSSEVKELQHTCSEQALVDIRGEVARLASAVGTIAAASGPTLVSPRCFDNCEVRLSGFPPQLNPCDRPTVERVLAALEEVELLPHVIHIRQWNPKRRAPAAEPGPTDAPSSSSDAVACVLRFV</sequence>
<reference evidence="2 3" key="1">
    <citation type="submission" date="2020-02" db="EMBL/GenBank/DDBJ databases">
        <authorList>
            <person name="Ferguson B K."/>
        </authorList>
    </citation>
    <scope>NUCLEOTIDE SEQUENCE [LARGE SCALE GENOMIC DNA]</scope>
</reference>
<dbReference type="AlphaFoldDB" id="A0A6H5IMW4"/>
<feature type="domain" description="Reverse transcriptase Ty1/copia-type" evidence="1">
    <location>
        <begin position="220"/>
        <end position="281"/>
    </location>
</feature>
<dbReference type="Proteomes" id="UP000479190">
    <property type="component" value="Unassembled WGS sequence"/>
</dbReference>
<protein>
    <recommendedName>
        <fullName evidence="1">Reverse transcriptase Ty1/copia-type domain-containing protein</fullName>
    </recommendedName>
</protein>